<sequence length="584" mass="63054">MFSGKRIKISSTILLTFFIILSSVCSATAISRGEVVYEIMNALDLPVVQEGTGFSDVSSSTPHGDSIQAAKALGILPPLEQFYPSLEATNAEALMFAVRALGLFNEAEALGAVCNFQSGDVPPYLMPYMTIAGEMTPKAPDEMLSDPTADVTSLTLGSLVSWLRACKNGLVFEKTLQDDVSTVVMHREGIGRPPKLWLVCVDEIPLNSEARARDLAGSLKNMGYPAFVVRQEWAFQVAIGPFANYVKAFEVKSGLPKTMTASIIPYGGAEESPALSWVALVFDATTVTPKIALSSAEFGTSKPLSELAKAKNARAAVNGGYFSGMRPIGLIIADGNVVYKPYNGRTAIGWSDRGEIYIGQARLVTKVTVGGKVQFNVDGINTPPTYHGISIYTPEFGQEAQKIQSDALEVMVRDGKMTWKQSTATASHHYIPPDGFLLVARGNSRSYFADVPLGTEVSFESALTPEEFGGATWAFQAGPLLLKNGMDVSANEGFKPSFTDKRHPRTLWGCDGSKVYWVVVDGRDPWHSRGVTLAELRSLAKRLGMRDAVNLDGGGSSGLWWNGALVNHSPGGRERPLPYIIYID</sequence>
<accession>A0ABY1JF96</accession>
<dbReference type="EMBL" id="FSQZ01000001">
    <property type="protein sequence ID" value="SIN77764.1"/>
    <property type="molecule type" value="Genomic_DNA"/>
</dbReference>
<feature type="domain" description="SLH" evidence="1">
    <location>
        <begin position="50"/>
        <end position="111"/>
    </location>
</feature>
<evidence type="ECO:0000313" key="2">
    <source>
        <dbReference type="EMBL" id="SIN77764.1"/>
    </source>
</evidence>
<dbReference type="InterPro" id="IPR001119">
    <property type="entry name" value="SLH_dom"/>
</dbReference>
<proteinExistence type="predicted"/>
<organism evidence="2 3">
    <name type="scientific">Acetomicrobium flavidum</name>
    <dbReference type="NCBI Taxonomy" id="49896"/>
    <lineage>
        <taxon>Bacteria</taxon>
        <taxon>Thermotogati</taxon>
        <taxon>Synergistota</taxon>
        <taxon>Synergistia</taxon>
        <taxon>Synergistales</taxon>
        <taxon>Acetomicrobiaceae</taxon>
        <taxon>Acetomicrobium</taxon>
    </lineage>
</organism>
<dbReference type="Proteomes" id="UP000185093">
    <property type="component" value="Unassembled WGS sequence"/>
</dbReference>
<keyword evidence="3" id="KW-1185">Reference proteome</keyword>
<evidence type="ECO:0000313" key="3">
    <source>
        <dbReference type="Proteomes" id="UP000185093"/>
    </source>
</evidence>
<dbReference type="PROSITE" id="PS51272">
    <property type="entry name" value="SLH"/>
    <property type="match status" value="1"/>
</dbReference>
<evidence type="ECO:0000259" key="1">
    <source>
        <dbReference type="PROSITE" id="PS51272"/>
    </source>
</evidence>
<gene>
    <name evidence="2" type="ORF">SAMN05444368_1865</name>
</gene>
<comment type="caution">
    <text evidence="2">The sequence shown here is derived from an EMBL/GenBank/DDBJ whole genome shotgun (WGS) entry which is preliminary data.</text>
</comment>
<reference evidence="2 3" key="1">
    <citation type="submission" date="2016-11" db="EMBL/GenBank/DDBJ databases">
        <authorList>
            <person name="Varghese N."/>
            <person name="Submissions S."/>
        </authorList>
    </citation>
    <scope>NUCLEOTIDE SEQUENCE [LARGE SCALE GENOMIC DNA]</scope>
    <source>
        <strain evidence="2 3">DSM 20664</strain>
    </source>
</reference>
<dbReference type="Pfam" id="PF09992">
    <property type="entry name" value="NAGPA"/>
    <property type="match status" value="1"/>
</dbReference>
<dbReference type="PANTHER" id="PTHR40446">
    <property type="entry name" value="N-ACETYLGLUCOSAMINE-1-PHOSPHODIESTER ALPHA-N-ACETYLGLUCOSAMINIDASE"/>
    <property type="match status" value="1"/>
</dbReference>
<protein>
    <recommendedName>
        <fullName evidence="1">SLH domain-containing protein</fullName>
    </recommendedName>
</protein>
<name>A0ABY1JF96_9BACT</name>
<dbReference type="InterPro" id="IPR018711">
    <property type="entry name" value="NAGPA"/>
</dbReference>
<dbReference type="PANTHER" id="PTHR40446:SF2">
    <property type="entry name" value="N-ACETYLGLUCOSAMINE-1-PHOSPHODIESTER ALPHA-N-ACETYLGLUCOSAMINIDASE"/>
    <property type="match status" value="1"/>
</dbReference>
<dbReference type="RefSeq" id="WP_074200011.1">
    <property type="nucleotide sequence ID" value="NZ_FSQZ01000001.1"/>
</dbReference>